<accession>A0A5J4NFQ8</accession>
<dbReference type="PANTHER" id="PTHR13603:SF1">
    <property type="entry name" value="TRANSMEMBRANE PROTEIN 186"/>
    <property type="match status" value="1"/>
</dbReference>
<keyword evidence="8 9" id="KW-0472">Membrane</keyword>
<keyword evidence="5" id="KW-0999">Mitochondrion inner membrane</keyword>
<dbReference type="EMBL" id="QNGE01003383">
    <property type="protein sequence ID" value="KAA3674118.1"/>
    <property type="molecule type" value="Genomic_DNA"/>
</dbReference>
<keyword evidence="11" id="KW-1185">Reference proteome</keyword>
<evidence type="ECO:0000256" key="9">
    <source>
        <dbReference type="SAM" id="Phobius"/>
    </source>
</evidence>
<feature type="transmembrane region" description="Helical" evidence="9">
    <location>
        <begin position="149"/>
        <end position="171"/>
    </location>
</feature>
<dbReference type="Proteomes" id="UP000324629">
    <property type="component" value="Unassembled WGS sequence"/>
</dbReference>
<evidence type="ECO:0000256" key="6">
    <source>
        <dbReference type="ARBA" id="ARBA00022989"/>
    </source>
</evidence>
<evidence type="ECO:0000256" key="4">
    <source>
        <dbReference type="ARBA" id="ARBA00022692"/>
    </source>
</evidence>
<evidence type="ECO:0000256" key="2">
    <source>
        <dbReference type="ARBA" id="ARBA00007020"/>
    </source>
</evidence>
<comment type="caution">
    <text evidence="10">The sequence shown here is derived from an EMBL/GenBank/DDBJ whole genome shotgun (WGS) entry which is preliminary data.</text>
</comment>
<keyword evidence="4 9" id="KW-0812">Transmembrane</keyword>
<protein>
    <recommendedName>
        <fullName evidence="3">Transmembrane protein 186</fullName>
    </recommendedName>
</protein>
<evidence type="ECO:0000313" key="10">
    <source>
        <dbReference type="EMBL" id="KAA3674118.1"/>
    </source>
</evidence>
<evidence type="ECO:0000256" key="5">
    <source>
        <dbReference type="ARBA" id="ARBA00022792"/>
    </source>
</evidence>
<sequence length="271" mass="30513">MFFELLKYIYTFCYPQALHRKLCHLFGSPCYLNGFRGIVFLAHSQLKVDKYAVECIPANSSVYEVNRSVHSYPNPTHLHSDTNGFKKVPALDSHKINHTSPEEWDPIYRLTAMPYIQAISRLKLAVTCWLVLGSPVVLVAGHFDYVSQGFIYIFAGSAAFSVCSLAAFSYFSTKLIGVVSVHRSSGLIRLGHLNFWGRRANTLVHLEDIIPPTDFADNPEGNQTVRVGILSGVSSGSEQSNRIERAFFLTRLRAEIVDREQFSKILGFSWT</sequence>
<evidence type="ECO:0000256" key="3">
    <source>
        <dbReference type="ARBA" id="ARBA00014604"/>
    </source>
</evidence>
<dbReference type="PANTHER" id="PTHR13603">
    <property type="entry name" value="TRANSMEMBRANE PROTEIN 186"/>
    <property type="match status" value="1"/>
</dbReference>
<evidence type="ECO:0000256" key="7">
    <source>
        <dbReference type="ARBA" id="ARBA00023128"/>
    </source>
</evidence>
<feature type="transmembrane region" description="Helical" evidence="9">
    <location>
        <begin position="122"/>
        <end position="143"/>
    </location>
</feature>
<keyword evidence="6 9" id="KW-1133">Transmembrane helix</keyword>
<comment type="subcellular location">
    <subcellularLocation>
        <location evidence="1">Mitochondrion inner membrane</location>
        <topology evidence="1">Multi-pass membrane protein</topology>
    </subcellularLocation>
</comment>
<comment type="similarity">
    <text evidence="2">Belongs to the TMEM186 family.</text>
</comment>
<name>A0A5J4NFQ8_9TREM</name>
<proteinExistence type="inferred from homology"/>
<gene>
    <name evidence="10" type="ORF">DEA37_0004519</name>
</gene>
<dbReference type="AlphaFoldDB" id="A0A5J4NFQ8"/>
<keyword evidence="7" id="KW-0496">Mitochondrion</keyword>
<evidence type="ECO:0000256" key="8">
    <source>
        <dbReference type="ARBA" id="ARBA00023136"/>
    </source>
</evidence>
<dbReference type="InterPro" id="IPR026571">
    <property type="entry name" value="Tmem186"/>
</dbReference>
<evidence type="ECO:0000256" key="1">
    <source>
        <dbReference type="ARBA" id="ARBA00004448"/>
    </source>
</evidence>
<organism evidence="10 11">
    <name type="scientific">Paragonimus westermani</name>
    <dbReference type="NCBI Taxonomy" id="34504"/>
    <lineage>
        <taxon>Eukaryota</taxon>
        <taxon>Metazoa</taxon>
        <taxon>Spiralia</taxon>
        <taxon>Lophotrochozoa</taxon>
        <taxon>Platyhelminthes</taxon>
        <taxon>Trematoda</taxon>
        <taxon>Digenea</taxon>
        <taxon>Plagiorchiida</taxon>
        <taxon>Troglotremata</taxon>
        <taxon>Troglotrematidae</taxon>
        <taxon>Paragonimus</taxon>
    </lineage>
</organism>
<reference evidence="10 11" key="1">
    <citation type="journal article" date="2019" name="Gigascience">
        <title>Whole-genome sequence of the oriental lung fluke Paragonimus westermani.</title>
        <authorList>
            <person name="Oey H."/>
            <person name="Zakrzewski M."/>
            <person name="Narain K."/>
            <person name="Devi K.R."/>
            <person name="Agatsuma T."/>
            <person name="Nawaratna S."/>
            <person name="Gobert G.N."/>
            <person name="Jones M.K."/>
            <person name="Ragan M.A."/>
            <person name="McManus D.P."/>
            <person name="Krause L."/>
        </authorList>
    </citation>
    <scope>NUCLEOTIDE SEQUENCE [LARGE SCALE GENOMIC DNA]</scope>
    <source>
        <strain evidence="10 11">IND2009</strain>
    </source>
</reference>
<evidence type="ECO:0000313" key="11">
    <source>
        <dbReference type="Proteomes" id="UP000324629"/>
    </source>
</evidence>
<dbReference type="GO" id="GO:0005743">
    <property type="term" value="C:mitochondrial inner membrane"/>
    <property type="evidence" value="ECO:0007669"/>
    <property type="project" value="UniProtKB-SubCell"/>
</dbReference>